<evidence type="ECO:0000313" key="1">
    <source>
        <dbReference type="EMBL" id="MBP2356843.1"/>
    </source>
</evidence>
<dbReference type="Proteomes" id="UP000755585">
    <property type="component" value="Unassembled WGS sequence"/>
</dbReference>
<sequence>MSSIENKSSPIEVWLRQENMAIVCTVVYEDESTQQLDVDSLSMRGAQREMTGWLISNGYQPVGRWESEATGADGDDLVAVETSRRFKQ</sequence>
<protein>
    <submittedName>
        <fullName evidence="1">Uncharacterized protein</fullName>
    </submittedName>
</protein>
<proteinExistence type="predicted"/>
<evidence type="ECO:0000313" key="2">
    <source>
        <dbReference type="Proteomes" id="UP000755585"/>
    </source>
</evidence>
<gene>
    <name evidence="1" type="ORF">JOF29_007953</name>
</gene>
<name>A0ABS4UZ24_9ACTN</name>
<keyword evidence="2" id="KW-1185">Reference proteome</keyword>
<reference evidence="1 2" key="1">
    <citation type="submission" date="2021-03" db="EMBL/GenBank/DDBJ databases">
        <title>Sequencing the genomes of 1000 actinobacteria strains.</title>
        <authorList>
            <person name="Klenk H.-P."/>
        </authorList>
    </citation>
    <scope>NUCLEOTIDE SEQUENCE [LARGE SCALE GENOMIC DNA]</scope>
    <source>
        <strain evidence="1 2">DSM 18824</strain>
    </source>
</reference>
<accession>A0ABS4UZ24</accession>
<organism evidence="1 2">
    <name type="scientific">Kribbella aluminosa</name>
    <dbReference type="NCBI Taxonomy" id="416017"/>
    <lineage>
        <taxon>Bacteria</taxon>
        <taxon>Bacillati</taxon>
        <taxon>Actinomycetota</taxon>
        <taxon>Actinomycetes</taxon>
        <taxon>Propionibacteriales</taxon>
        <taxon>Kribbellaceae</taxon>
        <taxon>Kribbella</taxon>
    </lineage>
</organism>
<dbReference type="EMBL" id="JAGINT010000002">
    <property type="protein sequence ID" value="MBP2356843.1"/>
    <property type="molecule type" value="Genomic_DNA"/>
</dbReference>
<comment type="caution">
    <text evidence="1">The sequence shown here is derived from an EMBL/GenBank/DDBJ whole genome shotgun (WGS) entry which is preliminary data.</text>
</comment>
<dbReference type="RefSeq" id="WP_209699291.1">
    <property type="nucleotide sequence ID" value="NZ_BAAAVU010000004.1"/>
</dbReference>